<sequence length="177" mass="19772">MTKKSAGILLYRSSEGPLEVLLVHPGGPFWARKDDGAWSIPKGEFSEEEEPFAAALREFKEETSFLLSGESMPLEPVKQPSGKIIYAWAMQGDVDATAVKSNTFTMEWPPKSGKQQEFPEVDEAQWFPIEIAESKIIKGQMPILQQLAFKFPSRAKRDGGQSEKVPLQALPKQDSLF</sequence>
<dbReference type="CDD" id="cd04662">
    <property type="entry name" value="NUDIX_Hydrolase"/>
    <property type="match status" value="1"/>
</dbReference>
<evidence type="ECO:0000259" key="2">
    <source>
        <dbReference type="PROSITE" id="PS51462"/>
    </source>
</evidence>
<dbReference type="PANTHER" id="PTHR21340">
    <property type="entry name" value="DIADENOSINE 5,5-P1,P4-TETRAPHOSPHATE PYROPHOSPHOHYDROLASE MUTT"/>
    <property type="match status" value="1"/>
</dbReference>
<gene>
    <name evidence="3" type="ORF">CARN1_1136</name>
</gene>
<organism evidence="3">
    <name type="scientific">mine drainage metagenome</name>
    <dbReference type="NCBI Taxonomy" id="410659"/>
    <lineage>
        <taxon>unclassified sequences</taxon>
        <taxon>metagenomes</taxon>
        <taxon>ecological metagenomes</taxon>
    </lineage>
</organism>
<dbReference type="GO" id="GO:0006754">
    <property type="term" value="P:ATP biosynthetic process"/>
    <property type="evidence" value="ECO:0007669"/>
    <property type="project" value="TreeGrafter"/>
</dbReference>
<dbReference type="EMBL" id="CABL01000016">
    <property type="protein sequence ID" value="CBH75738.1"/>
    <property type="molecule type" value="Genomic_DNA"/>
</dbReference>
<evidence type="ECO:0000313" key="3">
    <source>
        <dbReference type="EMBL" id="CBH75738.1"/>
    </source>
</evidence>
<feature type="region of interest" description="Disordered" evidence="1">
    <location>
        <begin position="155"/>
        <end position="177"/>
    </location>
</feature>
<accession>E6PH00</accession>
<comment type="caution">
    <text evidence="3">The sequence shown here is derived from an EMBL/GenBank/DDBJ whole genome shotgun (WGS) entry which is preliminary data.</text>
</comment>
<dbReference type="InterPro" id="IPR000086">
    <property type="entry name" value="NUDIX_hydrolase_dom"/>
</dbReference>
<dbReference type="GO" id="GO:0006167">
    <property type="term" value="P:AMP biosynthetic process"/>
    <property type="evidence" value="ECO:0007669"/>
    <property type="project" value="TreeGrafter"/>
</dbReference>
<dbReference type="Gene3D" id="3.90.79.10">
    <property type="entry name" value="Nucleoside Triphosphate Pyrophosphohydrolase"/>
    <property type="match status" value="1"/>
</dbReference>
<protein>
    <submittedName>
        <fullName evidence="3">Phosphohydrolase</fullName>
    </submittedName>
</protein>
<feature type="domain" description="Nudix hydrolase" evidence="2">
    <location>
        <begin position="1"/>
        <end position="149"/>
    </location>
</feature>
<dbReference type="SUPFAM" id="SSF55811">
    <property type="entry name" value="Nudix"/>
    <property type="match status" value="1"/>
</dbReference>
<name>E6PH00_9ZZZZ</name>
<dbReference type="PANTHER" id="PTHR21340:SF7">
    <property type="entry name" value="NUDIX HYDROLASE DOMAIN-CONTAINING PROTEIN"/>
    <property type="match status" value="1"/>
</dbReference>
<proteinExistence type="predicted"/>
<dbReference type="Pfam" id="PF00293">
    <property type="entry name" value="NUDIX"/>
    <property type="match status" value="1"/>
</dbReference>
<dbReference type="AlphaFoldDB" id="E6PH00"/>
<evidence type="ECO:0000256" key="1">
    <source>
        <dbReference type="SAM" id="MobiDB-lite"/>
    </source>
</evidence>
<dbReference type="InterPro" id="IPR015797">
    <property type="entry name" value="NUDIX_hydrolase-like_dom_sf"/>
</dbReference>
<keyword evidence="3" id="KW-0378">Hydrolase</keyword>
<dbReference type="GO" id="GO:0004081">
    <property type="term" value="F:bis(5'-nucleosyl)-tetraphosphatase (asymmetrical) activity"/>
    <property type="evidence" value="ECO:0007669"/>
    <property type="project" value="TreeGrafter"/>
</dbReference>
<dbReference type="InterPro" id="IPR051325">
    <property type="entry name" value="Nudix_hydrolase_domain"/>
</dbReference>
<dbReference type="PROSITE" id="PS51462">
    <property type="entry name" value="NUDIX"/>
    <property type="match status" value="1"/>
</dbReference>
<reference evidence="3" key="1">
    <citation type="submission" date="2009-10" db="EMBL/GenBank/DDBJ databases">
        <title>Diversity of trophic interactions inside an arsenic-rich microbial ecosystem.</title>
        <authorList>
            <person name="Bertin P.N."/>
            <person name="Heinrich-Salmeron A."/>
            <person name="Pelletier E."/>
            <person name="Goulhen-Chollet F."/>
            <person name="Arsene-Ploetze F."/>
            <person name="Gallien S."/>
            <person name="Calteau A."/>
            <person name="Vallenet D."/>
            <person name="Casiot C."/>
            <person name="Chane-Woon-Ming B."/>
            <person name="Giloteaux L."/>
            <person name="Barakat M."/>
            <person name="Bonnefoy V."/>
            <person name="Bruneel O."/>
            <person name="Chandler M."/>
            <person name="Cleiss J."/>
            <person name="Duran R."/>
            <person name="Elbaz-Poulichet F."/>
            <person name="Fonknechten N."/>
            <person name="Lauga B."/>
            <person name="Mornico D."/>
            <person name="Ortet P."/>
            <person name="Schaeffer C."/>
            <person name="Siguier P."/>
            <person name="Alexander Thil Smith A."/>
            <person name="Van Dorsselaer A."/>
            <person name="Weissenbach J."/>
            <person name="Medigue C."/>
            <person name="Le Paslier D."/>
        </authorList>
    </citation>
    <scope>NUCLEOTIDE SEQUENCE</scope>
</reference>